<keyword evidence="4" id="KW-0325">Glycoprotein</keyword>
<accession>J8LMP7</accession>
<feature type="active site" evidence="5">
    <location>
        <position position="279"/>
    </location>
</feature>
<dbReference type="Pfam" id="PF01532">
    <property type="entry name" value="Glyco_hydro_47"/>
    <property type="match status" value="1"/>
</dbReference>
<dbReference type="Gene3D" id="1.50.10.10">
    <property type="match status" value="1"/>
</dbReference>
<sequence>MVSWLWLLLVSFLQLEQAACEDYGYSFTSKELKAYKQEVKELFYFGFDNYLEHGYPFDEVRPISCVPKKRNFEDPNDRVTNDILGNFTITLIDSLTTIAVLQDKPRFLEAVRLVERTFPKGEFDVDSTVQVFETTIRVIGSLLSSHLYSTDPTKAVYLGNEYDGSLLALAQYMADRLLPAYLTHSGLPVPRIKVKKNLKVPDFTDPLSTENNVAAMACPMFEFTMLSYLTGDSKYEKVTRYAFDKTWSLRTDLNLLPMSFHPNKMTPYTPMTGVGASIDSFFEYALKGAVLFDDSELMGIWNVAYQSLKTNCKNDWFFTNVMADTGQLYVPWIDSLSAFFPGLQVLAGDVDDAIAKHLMFLKIWNTFGGIPERWLFRPPELFPPSSLGKSVPFDLNTILPLEWYPLRPEFFESTYFLYRATKDPFYLNIGVHLLRDLKQRFKSKCGFAGFQNVITGELQDRMETFVLSETLKYLYLLFDEGNEIHRSGSEVVFSTEAHPMWLPLEVRSKYKREAKFNDSTYVAHLEACYERDKELRAKEDTLRQRIIGFAKSIFSQDQADTNEDTAYDILDHKSNNEIPDSCPIRPRQATAHDSWYSPMLSKYKKLFEIDTRHADTLIKPSHMQNYSAIELEHSFYNRWSDPQFSTCQIMPTTEIFELLFDLPGLYRRVPITSNSNDTITFQTFGGRSRLNIEKMQIYKIGQYGDLITALNFQNISRRDLYSHYCDTIASLYSPTFLYRVVAINGDTVPFHGMVQVEKHNFVSFSNDTAEPDALITDSIGINDRAQLMIECTPIVNLILV</sequence>
<feature type="active site" description="Proton donor" evidence="5">
    <location>
        <position position="372"/>
    </location>
</feature>
<evidence type="ECO:0000256" key="1">
    <source>
        <dbReference type="ARBA" id="ARBA00004240"/>
    </source>
</evidence>
<protein>
    <recommendedName>
        <fullName evidence="7">alpha-1,2-Mannosidase</fullName>
        <ecNumber evidence="7">3.2.1.-</ecNumber>
    </recommendedName>
</protein>
<evidence type="ECO:0000256" key="4">
    <source>
        <dbReference type="ARBA" id="ARBA00023180"/>
    </source>
</evidence>
<dbReference type="AlphaFoldDB" id="J8LMP7"/>
<keyword evidence="8" id="KW-0732">Signal</keyword>
<comment type="cofactor">
    <cofactor evidence="6">
        <name>Ca(2+)</name>
        <dbReference type="ChEBI" id="CHEBI:29108"/>
    </cofactor>
</comment>
<dbReference type="GO" id="GO:0005975">
    <property type="term" value="P:carbohydrate metabolic process"/>
    <property type="evidence" value="ECO:0007669"/>
    <property type="project" value="InterPro"/>
</dbReference>
<dbReference type="GO" id="GO:0005509">
    <property type="term" value="F:calcium ion binding"/>
    <property type="evidence" value="ECO:0007669"/>
    <property type="project" value="InterPro"/>
</dbReference>
<evidence type="ECO:0000256" key="6">
    <source>
        <dbReference type="PIRSR" id="PIRSR601382-2"/>
    </source>
</evidence>
<feature type="signal peptide" evidence="8">
    <location>
        <begin position="1"/>
        <end position="20"/>
    </location>
</feature>
<evidence type="ECO:0000256" key="3">
    <source>
        <dbReference type="ARBA" id="ARBA00022824"/>
    </source>
</evidence>
<dbReference type="PRINTS" id="PR00747">
    <property type="entry name" value="GLYHDRLASE47"/>
</dbReference>
<name>J8LMP7_SACAR</name>
<evidence type="ECO:0000256" key="2">
    <source>
        <dbReference type="ARBA" id="ARBA00007658"/>
    </source>
</evidence>
<keyword evidence="10" id="KW-1185">Reference proteome</keyword>
<dbReference type="InterPro" id="IPR044674">
    <property type="entry name" value="EDEM1/2/3"/>
</dbReference>
<dbReference type="InterPro" id="IPR036026">
    <property type="entry name" value="Seven-hairpin_glycosidases"/>
</dbReference>
<feature type="chain" id="PRO_5003809798" description="alpha-1,2-Mannosidase" evidence="8">
    <location>
        <begin position="21"/>
        <end position="800"/>
    </location>
</feature>
<evidence type="ECO:0000313" key="9">
    <source>
        <dbReference type="EMBL" id="EJS43372.1"/>
    </source>
</evidence>
<dbReference type="GO" id="GO:0044322">
    <property type="term" value="C:endoplasmic reticulum quality control compartment"/>
    <property type="evidence" value="ECO:0007669"/>
    <property type="project" value="GOC"/>
</dbReference>
<reference evidence="9 10" key="1">
    <citation type="journal article" date="2013" name="BMC Genomics">
        <title>High quality de novo sequencing and assembly of the Saccharomyces arboricolus genome.</title>
        <authorList>
            <person name="Liti G."/>
            <person name="Nguyen Ba A.N."/>
            <person name="Blythe M."/>
            <person name="Mueller C.A."/>
            <person name="Bergstroem A."/>
            <person name="Cubillos F.A."/>
            <person name="Dafhnis-Calas F."/>
            <person name="Khoshraftar S."/>
            <person name="Malla S."/>
            <person name="Mehta N."/>
            <person name="Siow C.C."/>
            <person name="Warringer J."/>
            <person name="Moses A.M."/>
            <person name="Louis E.J."/>
            <person name="Nieduszynski C.A."/>
        </authorList>
    </citation>
    <scope>NUCLEOTIDE SEQUENCE [LARGE SCALE GENOMIC DNA]</scope>
    <source>
        <strain evidence="10">H-6 / AS 2.3317 / CBS 10644</strain>
    </source>
</reference>
<keyword evidence="3" id="KW-0256">Endoplasmic reticulum</keyword>
<dbReference type="EC" id="3.2.1.-" evidence="7"/>
<dbReference type="HOGENOM" id="CLU_003818_5_3_1"/>
<dbReference type="Proteomes" id="UP000006968">
    <property type="component" value="Chromosome VIII"/>
</dbReference>
<evidence type="ECO:0000256" key="7">
    <source>
        <dbReference type="RuleBase" id="RU361193"/>
    </source>
</evidence>
<keyword evidence="6" id="KW-0106">Calcium</keyword>
<dbReference type="GO" id="GO:0036503">
    <property type="term" value="P:ERAD pathway"/>
    <property type="evidence" value="ECO:0007669"/>
    <property type="project" value="UniProtKB-ARBA"/>
</dbReference>
<dbReference type="SUPFAM" id="SSF48225">
    <property type="entry name" value="Seven-hairpin glycosidases"/>
    <property type="match status" value="1"/>
</dbReference>
<comment type="subcellular location">
    <subcellularLocation>
        <location evidence="1">Endoplasmic reticulum</location>
    </subcellularLocation>
</comment>
<dbReference type="GO" id="GO:0004571">
    <property type="term" value="F:mannosyl-oligosaccharide 1,2-alpha-mannosidase activity"/>
    <property type="evidence" value="ECO:0007669"/>
    <property type="project" value="InterPro"/>
</dbReference>
<keyword evidence="7" id="KW-0326">Glycosidase</keyword>
<organism evidence="9 10">
    <name type="scientific">Saccharomyces arboricola (strain H-6 / AS 2.3317 / CBS 10644)</name>
    <name type="common">Yeast</name>
    <dbReference type="NCBI Taxonomy" id="1160507"/>
    <lineage>
        <taxon>Eukaryota</taxon>
        <taxon>Fungi</taxon>
        <taxon>Dikarya</taxon>
        <taxon>Ascomycota</taxon>
        <taxon>Saccharomycotina</taxon>
        <taxon>Saccharomycetes</taxon>
        <taxon>Saccharomycetales</taxon>
        <taxon>Saccharomycetaceae</taxon>
        <taxon>Saccharomyces</taxon>
    </lineage>
</organism>
<proteinExistence type="inferred from homology"/>
<evidence type="ECO:0000313" key="10">
    <source>
        <dbReference type="Proteomes" id="UP000006968"/>
    </source>
</evidence>
<comment type="caution">
    <text evidence="9">The sequence shown here is derived from an EMBL/GenBank/DDBJ whole genome shotgun (WGS) entry which is preliminary data.</text>
</comment>
<feature type="active site" description="Proton donor" evidence="5">
    <location>
        <position position="133"/>
    </location>
</feature>
<dbReference type="OrthoDB" id="8118055at2759"/>
<evidence type="ECO:0000256" key="8">
    <source>
        <dbReference type="SAM" id="SignalP"/>
    </source>
</evidence>
<dbReference type="InterPro" id="IPR001382">
    <property type="entry name" value="Glyco_hydro_47"/>
</dbReference>
<feature type="active site" evidence="5">
    <location>
        <position position="409"/>
    </location>
</feature>
<evidence type="ECO:0000256" key="5">
    <source>
        <dbReference type="PIRSR" id="PIRSR601382-1"/>
    </source>
</evidence>
<dbReference type="PANTHER" id="PTHR45679:SF5">
    <property type="entry name" value="ER DEGRADATION-ENHANCING ALPHA-MANNOSIDASE-LIKE PROTEIN 1"/>
    <property type="match status" value="1"/>
</dbReference>
<gene>
    <name evidence="9" type="ORF">SU7_1549</name>
</gene>
<dbReference type="GO" id="GO:1904380">
    <property type="term" value="P:endoplasmic reticulum mannose trimming"/>
    <property type="evidence" value="ECO:0007669"/>
    <property type="project" value="InterPro"/>
</dbReference>
<dbReference type="GO" id="GO:0016020">
    <property type="term" value="C:membrane"/>
    <property type="evidence" value="ECO:0007669"/>
    <property type="project" value="InterPro"/>
</dbReference>
<keyword evidence="7" id="KW-0378">Hydrolase</keyword>
<comment type="similarity">
    <text evidence="2 7">Belongs to the glycosyl hydrolase 47 family.</text>
</comment>
<feature type="binding site" evidence="6">
    <location>
        <position position="495"/>
    </location>
    <ligand>
        <name>Ca(2+)</name>
        <dbReference type="ChEBI" id="CHEBI:29108"/>
    </ligand>
</feature>
<dbReference type="EMBL" id="ALIE01000100">
    <property type="protein sequence ID" value="EJS43372.1"/>
    <property type="molecule type" value="Genomic_DNA"/>
</dbReference>
<dbReference type="InterPro" id="IPR012341">
    <property type="entry name" value="6hp_glycosidase-like_sf"/>
</dbReference>
<dbReference type="PANTHER" id="PTHR45679">
    <property type="entry name" value="ER DEGRADATION-ENHANCING ALPHA-MANNOSIDASE-LIKE PROTEIN 2"/>
    <property type="match status" value="1"/>
</dbReference>
<keyword evidence="6" id="KW-0479">Metal-binding</keyword>